<dbReference type="AlphaFoldDB" id="A0A2U1JR23"/>
<organism evidence="2 3">
    <name type="scientific">Flavobacterium psychrotolerans</name>
    <dbReference type="NCBI Taxonomy" id="2169410"/>
    <lineage>
        <taxon>Bacteria</taxon>
        <taxon>Pseudomonadati</taxon>
        <taxon>Bacteroidota</taxon>
        <taxon>Flavobacteriia</taxon>
        <taxon>Flavobacteriales</taxon>
        <taxon>Flavobacteriaceae</taxon>
        <taxon>Flavobacterium</taxon>
    </lineage>
</organism>
<feature type="domain" description="PhnB-like" evidence="1">
    <location>
        <begin position="5"/>
        <end position="114"/>
    </location>
</feature>
<comment type="caution">
    <text evidence="2">The sequence shown here is derived from an EMBL/GenBank/DDBJ whole genome shotgun (WGS) entry which is preliminary data.</text>
</comment>
<dbReference type="Gene3D" id="3.10.180.10">
    <property type="entry name" value="2,3-Dihydroxybiphenyl 1,2-Dioxygenase, domain 1"/>
    <property type="match status" value="1"/>
</dbReference>
<dbReference type="InterPro" id="IPR029068">
    <property type="entry name" value="Glyas_Bleomycin-R_OHBP_Dase"/>
</dbReference>
<dbReference type="Gene3D" id="3.30.720.100">
    <property type="match status" value="1"/>
</dbReference>
<dbReference type="PANTHER" id="PTHR33990">
    <property type="entry name" value="PROTEIN YJDN-RELATED"/>
    <property type="match status" value="1"/>
</dbReference>
<dbReference type="Pfam" id="PF06983">
    <property type="entry name" value="3-dmu-9_3-mt"/>
    <property type="match status" value="2"/>
</dbReference>
<dbReference type="SUPFAM" id="SSF54593">
    <property type="entry name" value="Glyoxalase/Bleomycin resistance protein/Dihydroxybiphenyl dioxygenase"/>
    <property type="match status" value="2"/>
</dbReference>
<protein>
    <recommendedName>
        <fullName evidence="1">PhnB-like domain-containing protein</fullName>
    </recommendedName>
</protein>
<dbReference type="OrthoDB" id="9806473at2"/>
<gene>
    <name evidence="2" type="ORF">DB895_01060</name>
</gene>
<dbReference type="EMBL" id="QCZI01000001">
    <property type="protein sequence ID" value="PWA07343.1"/>
    <property type="molecule type" value="Genomic_DNA"/>
</dbReference>
<keyword evidence="3" id="KW-1185">Reference proteome</keyword>
<dbReference type="Gene3D" id="3.30.720.110">
    <property type="match status" value="1"/>
</dbReference>
<evidence type="ECO:0000259" key="1">
    <source>
        <dbReference type="Pfam" id="PF06983"/>
    </source>
</evidence>
<sequence length="279" mass="31702">MKKNLYPCLWFDGNAKAAADFYCSIFNHSKIINDNPMVVRFEIEGALIMGLNGGPMFKINPSISLFVTCETNEEIETIWNKLIAGGSAMMPLDQYPWSKKYGWVVDKFGMTWQLMLGEIPAGGQKIIPNFLFTGKQYGRAQEAIKQYTSIFTNSKIQQLQIYEAGEPQQEGNLKFGHFTLQNELFAAMDGFGEHEFQFNEGLSIVVECETQDEIDYYWNKLTEDGSEGQCGWLKDKFGVSWQIVPTILSELMSDAEKAPRVIQAFLKMKKFDIEALLNA</sequence>
<proteinExistence type="predicted"/>
<dbReference type="InterPro" id="IPR028973">
    <property type="entry name" value="PhnB-like"/>
</dbReference>
<evidence type="ECO:0000313" key="3">
    <source>
        <dbReference type="Proteomes" id="UP000245449"/>
    </source>
</evidence>
<feature type="domain" description="PhnB-like" evidence="1">
    <location>
        <begin position="124"/>
        <end position="244"/>
    </location>
</feature>
<accession>A0A2U1JR23</accession>
<reference evidence="2 3" key="1">
    <citation type="submission" date="2018-04" db="EMBL/GenBank/DDBJ databases">
        <title>Flavobacterium sp. nov., isolated from glacier ice.</title>
        <authorList>
            <person name="Liu Q."/>
            <person name="Xin Y.-H."/>
        </authorList>
    </citation>
    <scope>NUCLEOTIDE SEQUENCE [LARGE SCALE GENOMIC DNA]</scope>
    <source>
        <strain evidence="2 3">RB1R5</strain>
    </source>
</reference>
<dbReference type="CDD" id="cd06588">
    <property type="entry name" value="PhnB_like"/>
    <property type="match status" value="2"/>
</dbReference>
<evidence type="ECO:0000313" key="2">
    <source>
        <dbReference type="EMBL" id="PWA07343.1"/>
    </source>
</evidence>
<name>A0A2U1JR23_9FLAO</name>
<dbReference type="Proteomes" id="UP000245449">
    <property type="component" value="Unassembled WGS sequence"/>
</dbReference>
<dbReference type="RefSeq" id="WP_116723489.1">
    <property type="nucleotide sequence ID" value="NZ_QCZI01000001.1"/>
</dbReference>